<name>A0ABR9HGD3_9ACTN</name>
<feature type="signal peptide" evidence="1">
    <location>
        <begin position="1"/>
        <end position="27"/>
    </location>
</feature>
<organism evidence="2 3">
    <name type="scientific">Nocardiopsis terrae</name>
    <dbReference type="NCBI Taxonomy" id="372655"/>
    <lineage>
        <taxon>Bacteria</taxon>
        <taxon>Bacillati</taxon>
        <taxon>Actinomycetota</taxon>
        <taxon>Actinomycetes</taxon>
        <taxon>Streptosporangiales</taxon>
        <taxon>Nocardiopsidaceae</taxon>
        <taxon>Nocardiopsis</taxon>
    </lineage>
</organism>
<evidence type="ECO:0000313" key="3">
    <source>
        <dbReference type="Proteomes" id="UP000598217"/>
    </source>
</evidence>
<evidence type="ECO:0000256" key="1">
    <source>
        <dbReference type="SAM" id="SignalP"/>
    </source>
</evidence>
<dbReference type="RefSeq" id="WP_191270297.1">
    <property type="nucleotide sequence ID" value="NZ_BMXJ01000003.1"/>
</dbReference>
<keyword evidence="1" id="KW-0732">Signal</keyword>
<keyword evidence="3" id="KW-1185">Reference proteome</keyword>
<comment type="caution">
    <text evidence="2">The sequence shown here is derived from an EMBL/GenBank/DDBJ whole genome shotgun (WGS) entry which is preliminary data.</text>
</comment>
<gene>
    <name evidence="2" type="ORF">H4W79_002306</name>
</gene>
<feature type="chain" id="PRO_5047524734" evidence="1">
    <location>
        <begin position="28"/>
        <end position="159"/>
    </location>
</feature>
<sequence length="159" mass="16611">MPTARSLPLLLAVVLLTSCASPEPQQASPGPGRDEVTTLGDDPRILVHDFSSSMEALVHGELAYLPEERCLVVLFRDDASGEVVGSAAPLWPANVTPLDDGRGGVEEPAMGTIVDGDRFTAGGGHRDAEPEWGADLPEACVPDGASVVLNEDSFEPGHT</sequence>
<reference evidence="2 3" key="1">
    <citation type="submission" date="2020-10" db="EMBL/GenBank/DDBJ databases">
        <title>Sequencing the genomes of 1000 actinobacteria strains.</title>
        <authorList>
            <person name="Klenk H.-P."/>
        </authorList>
    </citation>
    <scope>NUCLEOTIDE SEQUENCE [LARGE SCALE GENOMIC DNA]</scope>
    <source>
        <strain evidence="2 3">DSM 45157</strain>
    </source>
</reference>
<evidence type="ECO:0000313" key="2">
    <source>
        <dbReference type="EMBL" id="MBE1458092.1"/>
    </source>
</evidence>
<dbReference type="EMBL" id="JADBDY010000001">
    <property type="protein sequence ID" value="MBE1458092.1"/>
    <property type="molecule type" value="Genomic_DNA"/>
</dbReference>
<dbReference type="Proteomes" id="UP000598217">
    <property type="component" value="Unassembled WGS sequence"/>
</dbReference>
<proteinExistence type="predicted"/>
<dbReference type="PROSITE" id="PS51257">
    <property type="entry name" value="PROKAR_LIPOPROTEIN"/>
    <property type="match status" value="1"/>
</dbReference>
<accession>A0ABR9HGD3</accession>
<protein>
    <submittedName>
        <fullName evidence="2">Uncharacterized protein</fullName>
    </submittedName>
</protein>